<evidence type="ECO:0000259" key="5">
    <source>
        <dbReference type="PROSITE" id="PS50837"/>
    </source>
</evidence>
<evidence type="ECO:0000313" key="7">
    <source>
        <dbReference type="Proteomes" id="UP000012065"/>
    </source>
</evidence>
<dbReference type="InterPro" id="IPR019775">
    <property type="entry name" value="WD40_repeat_CS"/>
</dbReference>
<dbReference type="InterPro" id="IPR027417">
    <property type="entry name" value="P-loop_NTPase"/>
</dbReference>
<evidence type="ECO:0000313" key="6">
    <source>
        <dbReference type="EMBL" id="CCO36485.1"/>
    </source>
</evidence>
<feature type="repeat" description="WD" evidence="3">
    <location>
        <begin position="935"/>
        <end position="976"/>
    </location>
</feature>
<dbReference type="SMART" id="SM00320">
    <property type="entry name" value="WD40"/>
    <property type="match status" value="8"/>
</dbReference>
<evidence type="ECO:0000256" key="3">
    <source>
        <dbReference type="PROSITE-ProRule" id="PRU00221"/>
    </source>
</evidence>
<keyword evidence="4" id="KW-0175">Coiled coil</keyword>
<dbReference type="InterPro" id="IPR001680">
    <property type="entry name" value="WD40_rpt"/>
</dbReference>
<feature type="repeat" description="WD" evidence="3">
    <location>
        <begin position="892"/>
        <end position="933"/>
    </location>
</feature>
<dbReference type="PRINTS" id="PR00320">
    <property type="entry name" value="GPROTEINBRPT"/>
</dbReference>
<dbReference type="Pfam" id="PF24883">
    <property type="entry name" value="NPHP3_N"/>
    <property type="match status" value="1"/>
</dbReference>
<dbReference type="CDD" id="cd00200">
    <property type="entry name" value="WD40"/>
    <property type="match status" value="1"/>
</dbReference>
<dbReference type="PROSITE" id="PS50082">
    <property type="entry name" value="WD_REPEATS_2"/>
    <property type="match status" value="6"/>
</dbReference>
<dbReference type="HOGENOM" id="CLU_000288_6_3_1"/>
<reference evidence="6 7" key="1">
    <citation type="journal article" date="2013" name="J. Biotechnol.">
        <title>Establishment and interpretation of the genome sequence of the phytopathogenic fungus Rhizoctonia solani AG1-IB isolate 7/3/14.</title>
        <authorList>
            <person name="Wibberg D.W."/>
            <person name="Jelonek L.J."/>
            <person name="Rupp O.R."/>
            <person name="Hennig M.H."/>
            <person name="Eikmeyer F.E."/>
            <person name="Goesmann A.G."/>
            <person name="Hartmann A.H."/>
            <person name="Borriss R.B."/>
            <person name="Grosch R.G."/>
            <person name="Puehler A.P."/>
            <person name="Schlueter A.S."/>
        </authorList>
    </citation>
    <scope>NUCLEOTIDE SEQUENCE [LARGE SCALE GENOMIC DNA]</scope>
    <source>
        <strain evidence="7">AG1-IB / isolate 7/3/14</strain>
    </source>
</reference>
<dbReference type="GO" id="GO:1990234">
    <property type="term" value="C:transferase complex"/>
    <property type="evidence" value="ECO:0007669"/>
    <property type="project" value="UniProtKB-ARBA"/>
</dbReference>
<dbReference type="SUPFAM" id="SSF52540">
    <property type="entry name" value="P-loop containing nucleoside triphosphate hydrolases"/>
    <property type="match status" value="1"/>
</dbReference>
<feature type="repeat" description="WD" evidence="3">
    <location>
        <begin position="806"/>
        <end position="847"/>
    </location>
</feature>
<dbReference type="Gene3D" id="2.130.10.10">
    <property type="entry name" value="YVTN repeat-like/Quinoprotein amine dehydrogenase"/>
    <property type="match status" value="4"/>
</dbReference>
<protein>
    <submittedName>
        <fullName evidence="6">Vegetative incompatibility protein HET-E-1</fullName>
    </submittedName>
</protein>
<dbReference type="Gene3D" id="3.40.50.300">
    <property type="entry name" value="P-loop containing nucleotide triphosphate hydrolases"/>
    <property type="match status" value="1"/>
</dbReference>
<name>M5CBL2_THACB</name>
<evidence type="ECO:0000256" key="1">
    <source>
        <dbReference type="ARBA" id="ARBA00022574"/>
    </source>
</evidence>
<keyword evidence="2" id="KW-0677">Repeat</keyword>
<proteinExistence type="predicted"/>
<feature type="repeat" description="WD" evidence="3">
    <location>
        <begin position="1021"/>
        <end position="1062"/>
    </location>
</feature>
<feature type="coiled-coil region" evidence="4">
    <location>
        <begin position="68"/>
        <end position="125"/>
    </location>
</feature>
<dbReference type="CDD" id="cd21037">
    <property type="entry name" value="MLKL_NTD"/>
    <property type="match status" value="1"/>
</dbReference>
<accession>M5CBL2</accession>
<dbReference type="PROSITE" id="PS00678">
    <property type="entry name" value="WD_REPEATS_1"/>
    <property type="match status" value="2"/>
</dbReference>
<dbReference type="InterPro" id="IPR056884">
    <property type="entry name" value="NPHP3-like_N"/>
</dbReference>
<dbReference type="Proteomes" id="UP000012065">
    <property type="component" value="Unassembled WGS sequence"/>
</dbReference>
<dbReference type="SUPFAM" id="SSF50978">
    <property type="entry name" value="WD40 repeat-like"/>
    <property type="match status" value="1"/>
</dbReference>
<sequence length="1320" mass="144751">MSTHNRPKSKRERLRGWFRTQLNAFGGRDASNAWAGLRVSLKTLRDTPAMFPSLVSAASVLLDCFDTIEAIARNQQDYEDLAAELNALSKSLVQNYKGVVSKSDIDCVTEIVNGIERQAKEIEKKTERGTGRRMIMAAADEEDLMRRFRRIQSLFRQLQTNLSMSILNNTNELVVDGRLGKLKSEMQATYNSKLSASTNRRTCTEGTRTQVLSELKGWVFQTGAHAVYWMSGMAGTGKTTIACTFAEWLEQERLLAASFFCTRTSADCRDVTRIIPTVAYQLARYSIPFQSALCEVLGADPDIGAKDIATQFKRLLIDPLQKVKNDILDNPVVVIDALDECDDQSGVGAILDILFKHASQLPLKFFVTSRPEVEIHTRMKDNAQFRAAIYLHDIEKSLVKADVELYLREELAFMGSGLSANNLQELVERSGALFIYAATLVRYIRPATRKADPQQRLRSVLGMTAEAGQENAQIDALYAAVLKSALDDEELQESEKEVTRAVLRTVLFSQEPVPVETIAELSGIEGPNRVEYALNVLRSVLHYSDITDLVSTLHASFPDFIFDKARSGVYHCDVGEHAATLTDRCFMVMRTQLRFNICDLPSSFLPDDKVENMQGRIKSNISPPLSYACRYWTNHLTMTAPSSDALATLDEFLSNQLLFWMEVTSLKRELLAGIEALLRIKRWLAGSASMPSELALLVEDAAHFYTSYAASSASQSTSHIYISSLPFCPRSSSVHTHYWPRMQGLLDLRGSLMDQRSTAALATWNIGSGVNSVAYSPDGSRTAVGCDDRSVSIRNAYDGTLLVGPLQGHTNEVRSVVFSGDGRLLASGSGDLTIRVWDVRSGSLAAGPFQGHTDWVKSVSFSPDSTRIVSGSDDSTIRVWRAADGALLLGPLHGHTSGVNCVTLSPDGTLIASASSDRTIRLWHSHDGTPAASPLHAHTDAVNCVTFTPDGTRLVSASSDQTVRVWRVSDGSAVTSPFQGHTSWVSSVAVSGDGTLVASGSYDKTVRVWRLDDGTPAAGPFVGHTHWIRSVVYAPDGTRVISGSWDGTMRAWNVREGLVSAASERPPLSKLNRLCFSSDGAHVVTESDDNGVQMWSVADGTCQPASVDIWPLSPPSQNSSPDGLYTAETNEHGRLVRVIRAADGAAVAGPFDGMAGVWVFSDDSASVIVGFEGGRIEVVDLQSGRAGLHLRSADDDWVDMIAQSPDRSLLASFDQKFLSFQTIRIWSILEPPLSLELPAAQSHTSDHTSPLSPIYSQCRTRKDGWLVDNHQNLIFWLPSEMVALGLSLFTSLIITEPGILQVPKQRLLVGKQWAKCYIKG</sequence>
<dbReference type="EMBL" id="CAOJ01016035">
    <property type="protein sequence ID" value="CCO36485.1"/>
    <property type="molecule type" value="Genomic_DNA"/>
</dbReference>
<gene>
    <name evidence="6" type="ORF">BN14_10621</name>
</gene>
<evidence type="ECO:0000256" key="2">
    <source>
        <dbReference type="ARBA" id="ARBA00022737"/>
    </source>
</evidence>
<comment type="caution">
    <text evidence="6">The sequence shown here is derived from an EMBL/GenBank/DDBJ whole genome shotgun (WGS) entry which is preliminary data.</text>
</comment>
<dbReference type="InterPro" id="IPR007111">
    <property type="entry name" value="NACHT_NTPase"/>
</dbReference>
<dbReference type="Pfam" id="PF00400">
    <property type="entry name" value="WD40"/>
    <property type="match status" value="7"/>
</dbReference>
<feature type="repeat" description="WD" evidence="3">
    <location>
        <begin position="978"/>
        <end position="1019"/>
    </location>
</feature>
<organism evidence="6 7">
    <name type="scientific">Thanatephorus cucumeris (strain AG1-IB / isolate 7/3/14)</name>
    <name type="common">Lettuce bottom rot fungus</name>
    <name type="synonym">Rhizoctonia solani</name>
    <dbReference type="NCBI Taxonomy" id="1108050"/>
    <lineage>
        <taxon>Eukaryota</taxon>
        <taxon>Fungi</taxon>
        <taxon>Dikarya</taxon>
        <taxon>Basidiomycota</taxon>
        <taxon>Agaricomycotina</taxon>
        <taxon>Agaricomycetes</taxon>
        <taxon>Cantharellales</taxon>
        <taxon>Ceratobasidiaceae</taxon>
        <taxon>Rhizoctonia</taxon>
        <taxon>Rhizoctonia solani AG-1</taxon>
    </lineage>
</organism>
<dbReference type="InterPro" id="IPR015943">
    <property type="entry name" value="WD40/YVTN_repeat-like_dom_sf"/>
</dbReference>
<dbReference type="InterPro" id="IPR020472">
    <property type="entry name" value="WD40_PAC1"/>
</dbReference>
<dbReference type="PANTHER" id="PTHR22847:SF637">
    <property type="entry name" value="WD REPEAT DOMAIN 5B"/>
    <property type="match status" value="1"/>
</dbReference>
<keyword evidence="1 3" id="KW-0853">WD repeat</keyword>
<dbReference type="PANTHER" id="PTHR22847">
    <property type="entry name" value="WD40 REPEAT PROTEIN"/>
    <property type="match status" value="1"/>
</dbReference>
<dbReference type="SUPFAM" id="SSF50993">
    <property type="entry name" value="Peptidase/esterase 'gauge' domain"/>
    <property type="match status" value="1"/>
</dbReference>
<dbReference type="PROSITE" id="PS50294">
    <property type="entry name" value="WD_REPEATS_REGION"/>
    <property type="match status" value="6"/>
</dbReference>
<dbReference type="PROSITE" id="PS50837">
    <property type="entry name" value="NACHT"/>
    <property type="match status" value="1"/>
</dbReference>
<feature type="repeat" description="WD" evidence="3">
    <location>
        <begin position="849"/>
        <end position="880"/>
    </location>
</feature>
<evidence type="ECO:0000256" key="4">
    <source>
        <dbReference type="SAM" id="Coils"/>
    </source>
</evidence>
<feature type="domain" description="NACHT" evidence="5">
    <location>
        <begin position="226"/>
        <end position="371"/>
    </location>
</feature>
<dbReference type="InterPro" id="IPR059179">
    <property type="entry name" value="MLKL-like_MCAfunc"/>
</dbReference>
<dbReference type="InterPro" id="IPR036322">
    <property type="entry name" value="WD40_repeat_dom_sf"/>
</dbReference>